<feature type="compositionally biased region" description="Basic and acidic residues" evidence="7">
    <location>
        <begin position="612"/>
        <end position="624"/>
    </location>
</feature>
<gene>
    <name evidence="9" type="ORF">EB796_009889</name>
</gene>
<dbReference type="PANTHER" id="PTHR17204:SF25">
    <property type="entry name" value="RRM DOMAIN-CONTAINING PROTEIN"/>
    <property type="match status" value="1"/>
</dbReference>
<dbReference type="OrthoDB" id="6770331at2759"/>
<feature type="region of interest" description="Disordered" evidence="7">
    <location>
        <begin position="545"/>
        <end position="687"/>
    </location>
</feature>
<protein>
    <submittedName>
        <fullName evidence="9">SART3</fullName>
    </submittedName>
</protein>
<dbReference type="GO" id="GO:0008380">
    <property type="term" value="P:RNA splicing"/>
    <property type="evidence" value="ECO:0007669"/>
    <property type="project" value="UniProtKB-KW"/>
</dbReference>
<dbReference type="PANTHER" id="PTHR17204">
    <property type="entry name" value="PRE-MRNA PROCESSING PROTEIN PRP39-RELATED"/>
    <property type="match status" value="1"/>
</dbReference>
<dbReference type="GO" id="GO:0003723">
    <property type="term" value="F:RNA binding"/>
    <property type="evidence" value="ECO:0007669"/>
    <property type="project" value="UniProtKB-UniRule"/>
</dbReference>
<dbReference type="SUPFAM" id="SSF48452">
    <property type="entry name" value="TPR-like"/>
    <property type="match status" value="1"/>
</dbReference>
<dbReference type="InterPro" id="IPR012677">
    <property type="entry name" value="Nucleotide-bd_a/b_plait_sf"/>
</dbReference>
<feature type="compositionally biased region" description="Polar residues" evidence="7">
    <location>
        <begin position="576"/>
        <end position="587"/>
    </location>
</feature>
<comment type="caution">
    <text evidence="9">The sequence shown here is derived from an EMBL/GenBank/DDBJ whole genome shotgun (WGS) entry which is preliminary data.</text>
</comment>
<evidence type="ECO:0000259" key="8">
    <source>
        <dbReference type="PROSITE" id="PS50102"/>
    </source>
</evidence>
<feature type="region of interest" description="Disordered" evidence="7">
    <location>
        <begin position="1"/>
        <end position="45"/>
    </location>
</feature>
<dbReference type="Gene3D" id="3.30.70.330">
    <property type="match status" value="1"/>
</dbReference>
<evidence type="ECO:0000256" key="4">
    <source>
        <dbReference type="ARBA" id="ARBA00023187"/>
    </source>
</evidence>
<dbReference type="SUPFAM" id="SSF54928">
    <property type="entry name" value="RNA-binding domain, RBD"/>
    <property type="match status" value="1"/>
</dbReference>
<dbReference type="Pfam" id="PF00076">
    <property type="entry name" value="RRM_1"/>
    <property type="match status" value="1"/>
</dbReference>
<name>A0A7J7K0T1_BUGNE</name>
<dbReference type="InterPro" id="IPR000504">
    <property type="entry name" value="RRM_dom"/>
</dbReference>
<dbReference type="GO" id="GO:0005634">
    <property type="term" value="C:nucleus"/>
    <property type="evidence" value="ECO:0007669"/>
    <property type="project" value="UniProtKB-SubCell"/>
</dbReference>
<dbReference type="InterPro" id="IPR003107">
    <property type="entry name" value="HAT"/>
</dbReference>
<dbReference type="Pfam" id="PF23240">
    <property type="entry name" value="HAT_PRP39_N"/>
    <property type="match status" value="1"/>
</dbReference>
<keyword evidence="6" id="KW-0694">RNA-binding</keyword>
<feature type="compositionally biased region" description="Acidic residues" evidence="7">
    <location>
        <begin position="25"/>
        <end position="40"/>
    </location>
</feature>
<evidence type="ECO:0000256" key="7">
    <source>
        <dbReference type="SAM" id="MobiDB-lite"/>
    </source>
</evidence>
<feature type="compositionally biased region" description="Polar residues" evidence="7">
    <location>
        <begin position="641"/>
        <end position="655"/>
    </location>
</feature>
<dbReference type="GO" id="GO:0006397">
    <property type="term" value="P:mRNA processing"/>
    <property type="evidence" value="ECO:0007669"/>
    <property type="project" value="UniProtKB-KW"/>
</dbReference>
<dbReference type="SMART" id="SM00386">
    <property type="entry name" value="HAT"/>
    <property type="match status" value="8"/>
</dbReference>
<organism evidence="9 10">
    <name type="scientific">Bugula neritina</name>
    <name type="common">Brown bryozoan</name>
    <name type="synonym">Sertularia neritina</name>
    <dbReference type="NCBI Taxonomy" id="10212"/>
    <lineage>
        <taxon>Eukaryota</taxon>
        <taxon>Metazoa</taxon>
        <taxon>Spiralia</taxon>
        <taxon>Lophotrochozoa</taxon>
        <taxon>Bryozoa</taxon>
        <taxon>Gymnolaemata</taxon>
        <taxon>Cheilostomatida</taxon>
        <taxon>Flustrina</taxon>
        <taxon>Buguloidea</taxon>
        <taxon>Bugulidae</taxon>
        <taxon>Bugula</taxon>
    </lineage>
</organism>
<dbReference type="SMART" id="SM00360">
    <property type="entry name" value="RRM"/>
    <property type="match status" value="1"/>
</dbReference>
<evidence type="ECO:0000313" key="9">
    <source>
        <dbReference type="EMBL" id="KAF6031803.1"/>
    </source>
</evidence>
<accession>A0A7J7K0T1</accession>
<dbReference type="InterPro" id="IPR011990">
    <property type="entry name" value="TPR-like_helical_dom_sf"/>
</dbReference>
<reference evidence="9" key="1">
    <citation type="submission" date="2020-06" db="EMBL/GenBank/DDBJ databases">
        <title>Draft genome of Bugula neritina, a colonial animal packing powerful symbionts and potential medicines.</title>
        <authorList>
            <person name="Rayko M."/>
        </authorList>
    </citation>
    <scope>NUCLEOTIDE SEQUENCE [LARGE SCALE GENOMIC DNA]</scope>
    <source>
        <strain evidence="9">Kwan_BN1</strain>
    </source>
</reference>
<dbReference type="InterPro" id="IPR035979">
    <property type="entry name" value="RBD_domain_sf"/>
</dbReference>
<feature type="domain" description="RRM" evidence="8">
    <location>
        <begin position="692"/>
        <end position="768"/>
    </location>
</feature>
<evidence type="ECO:0000256" key="1">
    <source>
        <dbReference type="ARBA" id="ARBA00004123"/>
    </source>
</evidence>
<evidence type="ECO:0000313" key="10">
    <source>
        <dbReference type="Proteomes" id="UP000593567"/>
    </source>
</evidence>
<feature type="compositionally biased region" description="Basic and acidic residues" evidence="7">
    <location>
        <begin position="545"/>
        <end position="556"/>
    </location>
</feature>
<sequence length="791" mass="90151">MDSAEQMDTDNVEEADQQMAMNELEGAEESDASSDSEDAEESKLTQQALELEKQVTENPYLYDAHKELISLYKSLGELNALRTARDKFKSHFPLTEEIWADWLADEKELVDSKEDRQKLMGLYESAMQDYLSVMLWVDYCAYAIGLGDADKCRDIMTQATSLAGYHLTEGKLLWDLRLEYEMTLLQTMQPSIGSCSTPEQEAAINEQTERINSLYKQVISTPLVGIKSALAEYEQWIGEEISEELQESHQKALDIVNSCNKYENELASSQTAEGKANVYDTYITSYITHHPALTSCIRCLFERALAVNCLDQNIWIKYTLYLEKTMTEDSDVILSVYKRSLRNCPWSGALWVAYCLACEKNGETLEKLEGHMEAALQSGMQTSQDFLNVWTTYCDVIRRRINWAEIDSALLDRLRAVFERAIPHLLKYFGEEGDPDCALPKYWAMIEAKHCQNVEKSRQIWNDTMTGYRHDKAVAWLEFANFERCYGDYKHCRKVFQRALKSVTDYPESICAEYIRFEREEGALSQLYAAQSRVADVREKIAKELKDRKPRFDNKKPSFKGGKHTQSKDTKHNKSQSKGSETSNQSNDGKHPKNQSNDKPSFKKPSQKTPQPKKDFSGKGERKSSNVNHEPVAVYKRKRNQSATGESETTPSDTADTPLFKMPEVPSGAPPAKKSKPSDEEKKADYSQTDNTTIFVSNLAYDVTESTLTDIFKQCGSVKEVRIMKGKGDKSKGFAYVEFDKVECVAPALALDRHPIEGRAMYVSPCNRKRSENTPKLKVFESCCFYLLCIY</sequence>
<keyword evidence="4" id="KW-0508">mRNA splicing</keyword>
<dbReference type="Proteomes" id="UP000593567">
    <property type="component" value="Unassembled WGS sequence"/>
</dbReference>
<feature type="compositionally biased region" description="Basic and acidic residues" evidence="7">
    <location>
        <begin position="676"/>
        <end position="685"/>
    </location>
</feature>
<feature type="compositionally biased region" description="Acidic residues" evidence="7">
    <location>
        <begin position="1"/>
        <end position="16"/>
    </location>
</feature>
<dbReference type="AlphaFoldDB" id="A0A7J7K0T1"/>
<comment type="subcellular location">
    <subcellularLocation>
        <location evidence="1">Nucleus</location>
    </subcellularLocation>
</comment>
<evidence type="ECO:0000256" key="2">
    <source>
        <dbReference type="ARBA" id="ARBA00022664"/>
    </source>
</evidence>
<dbReference type="PROSITE" id="PS50102">
    <property type="entry name" value="RRM"/>
    <property type="match status" value="1"/>
</dbReference>
<dbReference type="Gene3D" id="1.25.40.10">
    <property type="entry name" value="Tetratricopeptide repeat domain"/>
    <property type="match status" value="1"/>
</dbReference>
<proteinExistence type="predicted"/>
<keyword evidence="2" id="KW-0507">mRNA processing</keyword>
<keyword evidence="5" id="KW-0539">Nucleus</keyword>
<evidence type="ECO:0000256" key="3">
    <source>
        <dbReference type="ARBA" id="ARBA00022737"/>
    </source>
</evidence>
<evidence type="ECO:0000256" key="6">
    <source>
        <dbReference type="PROSITE-ProRule" id="PRU00176"/>
    </source>
</evidence>
<evidence type="ECO:0000256" key="5">
    <source>
        <dbReference type="ARBA" id="ARBA00023242"/>
    </source>
</evidence>
<keyword evidence="3" id="KW-0677">Repeat</keyword>
<dbReference type="EMBL" id="VXIV02001563">
    <property type="protein sequence ID" value="KAF6031803.1"/>
    <property type="molecule type" value="Genomic_DNA"/>
</dbReference>
<keyword evidence="10" id="KW-1185">Reference proteome</keyword>